<feature type="region of interest" description="Disordered" evidence="10">
    <location>
        <begin position="354"/>
        <end position="378"/>
    </location>
</feature>
<dbReference type="CDD" id="cd23024">
    <property type="entry name" value="zf-HIT_ZNHIT2-3"/>
    <property type="match status" value="1"/>
</dbReference>
<dbReference type="Pfam" id="PF04438">
    <property type="entry name" value="zf-HIT"/>
    <property type="match status" value="1"/>
</dbReference>
<evidence type="ECO:0000256" key="6">
    <source>
        <dbReference type="ARBA" id="ARBA00023065"/>
    </source>
</evidence>
<accession>A0A8H7F0C3</accession>
<keyword evidence="8" id="KW-0862">Zinc</keyword>
<evidence type="ECO:0000313" key="13">
    <source>
        <dbReference type="Proteomes" id="UP000629468"/>
    </source>
</evidence>
<dbReference type="SUPFAM" id="SSF144232">
    <property type="entry name" value="HIT/MYND zinc finger-like"/>
    <property type="match status" value="1"/>
</dbReference>
<dbReference type="PROSITE" id="PS51083">
    <property type="entry name" value="ZF_HIT"/>
    <property type="match status" value="1"/>
</dbReference>
<keyword evidence="8" id="KW-0479">Metal-binding</keyword>
<feature type="transmembrane region" description="Helical" evidence="9">
    <location>
        <begin position="578"/>
        <end position="600"/>
    </location>
</feature>
<keyword evidence="8" id="KW-0863">Zinc-finger</keyword>
<feature type="transmembrane region" description="Helical" evidence="9">
    <location>
        <begin position="807"/>
        <end position="827"/>
    </location>
</feature>
<gene>
    <name evidence="12" type="ORF">Agabi119p4_6883</name>
</gene>
<proteinExistence type="inferred from homology"/>
<comment type="caution">
    <text evidence="12">The sequence shown here is derived from an EMBL/GenBank/DDBJ whole genome shotgun (WGS) entry which is preliminary data.</text>
</comment>
<dbReference type="InterPro" id="IPR004698">
    <property type="entry name" value="Zn/Fe_permease_fun/pln"/>
</dbReference>
<dbReference type="InterPro" id="IPR003689">
    <property type="entry name" value="ZIP"/>
</dbReference>
<protein>
    <recommendedName>
        <fullName evidence="11">HIT-type domain-containing protein</fullName>
    </recommendedName>
</protein>
<feature type="transmembrane region" description="Helical" evidence="9">
    <location>
        <begin position="538"/>
        <end position="558"/>
    </location>
</feature>
<evidence type="ECO:0000256" key="7">
    <source>
        <dbReference type="ARBA" id="ARBA00023136"/>
    </source>
</evidence>
<evidence type="ECO:0000256" key="5">
    <source>
        <dbReference type="ARBA" id="ARBA00022989"/>
    </source>
</evidence>
<evidence type="ECO:0000313" key="12">
    <source>
        <dbReference type="EMBL" id="KAF7770909.1"/>
    </source>
</evidence>
<keyword evidence="5 9" id="KW-1133">Transmembrane helix</keyword>
<dbReference type="EMBL" id="JABXXO010000009">
    <property type="protein sequence ID" value="KAF7770909.1"/>
    <property type="molecule type" value="Genomic_DNA"/>
</dbReference>
<sequence>MSAQEIRTAADQDDDTAGKVICKLCHRQFAKYTCPICNIPYCALTCFRSPSHSQCSETFYKKQLESDIATNPSRTNSERSQMLDLLKRFEEEAAVDEDALKQEAFGDSDDENGEENSLIKRFAGLDIKTLSSGDIWQMLNPAERKKFTAALENPTSDLARALLGSEYLEAELERPWFLEDESEGQDDRQALVNSWPELVRIPQSMIKPVPHGQPLIYNLCAICITYSYIVRRLGVRMLSTLSPANPDFEETSTLMDHLLPFLSDRRSTTLHPSVGAATKDVYSRLGIADATPEQIALLLEDAATLLRPRRVISIPSQSSEHGSTDFFDASTHPLAMPIHVLSDMIGFHRLRSSNTTKRDQLQEDQQQPPQAQRPGSLVPRAYQHVIRKLEYYIAHIAATPTSIMEGVSREVVRWSQKVKSEGQSSERIFNTAQTGGSMASSQEVYSGVDLHIRPTRNLCSPSCTSSAKMDMSSLLHVDRRFFFPRDDDEVACGSGGGDDRFLGLRVASIFIVLACSSFGATFPIIAKNTARLHLPKSAFDFAKYFGSGVIIATAFIHLLDPAIEELGSPCLSDAWGEYPYAIALALLSVFLTFIVELIAFRWGSAILAKAGKNDDQHEHNTGAEYVAREPESEGSIVTGSPRPKDETKASVDLESLDGRKDGVANSPLSQILGVAILEVGIALHSVLIGLTLAVDPDFKILFIVIVFHQMFEGLGVGSRLAQLKIDDKYNWVRYAGAAVYGITTPVGIAAGLGVRTTYNPGTAKASIVSGVLDSLSAGILIYTGLVGLLAHEILLNKEMMEGSKGQLAYCIIVMLFGTGIMALLGRWA</sequence>
<feature type="transmembrane region" description="Helical" evidence="9">
    <location>
        <begin position="671"/>
        <end position="694"/>
    </location>
</feature>
<dbReference type="GO" id="GO:0008270">
    <property type="term" value="F:zinc ion binding"/>
    <property type="evidence" value="ECO:0007669"/>
    <property type="project" value="UniProtKB-UniRule"/>
</dbReference>
<dbReference type="InterPro" id="IPR007529">
    <property type="entry name" value="Znf_HIT"/>
</dbReference>
<feature type="transmembrane region" description="Helical" evidence="9">
    <location>
        <begin position="732"/>
        <end position="754"/>
    </location>
</feature>
<evidence type="ECO:0000259" key="11">
    <source>
        <dbReference type="PROSITE" id="PS51083"/>
    </source>
</evidence>
<dbReference type="Gene3D" id="3.30.60.190">
    <property type="match status" value="1"/>
</dbReference>
<keyword evidence="3 9" id="KW-0813">Transport</keyword>
<keyword evidence="7 9" id="KW-0472">Membrane</keyword>
<dbReference type="GO" id="GO:0005385">
    <property type="term" value="F:zinc ion transmembrane transporter activity"/>
    <property type="evidence" value="ECO:0007669"/>
    <property type="project" value="InterPro"/>
</dbReference>
<comment type="caution">
    <text evidence="9">Lacks conserved residue(s) required for the propagation of feature annotation.</text>
</comment>
<keyword evidence="4 9" id="KW-0812">Transmembrane</keyword>
<feature type="transmembrane region" description="Helical" evidence="9">
    <location>
        <begin position="774"/>
        <end position="795"/>
    </location>
</feature>
<dbReference type="Proteomes" id="UP000629468">
    <property type="component" value="Unassembled WGS sequence"/>
</dbReference>
<evidence type="ECO:0000256" key="10">
    <source>
        <dbReference type="SAM" id="MobiDB-lite"/>
    </source>
</evidence>
<comment type="subcellular location">
    <subcellularLocation>
        <location evidence="1 9">Membrane</location>
        <topology evidence="1 9">Multi-pass membrane protein</topology>
    </subcellularLocation>
</comment>
<dbReference type="PANTHER" id="PTHR11040:SF32">
    <property type="entry name" value="ZINC-REGULATED TRANSPORTER 1"/>
    <property type="match status" value="1"/>
</dbReference>
<dbReference type="GO" id="GO:0005886">
    <property type="term" value="C:plasma membrane"/>
    <property type="evidence" value="ECO:0007669"/>
    <property type="project" value="TreeGrafter"/>
</dbReference>
<organism evidence="12 13">
    <name type="scientific">Agaricus bisporus var. burnettii</name>
    <dbReference type="NCBI Taxonomy" id="192524"/>
    <lineage>
        <taxon>Eukaryota</taxon>
        <taxon>Fungi</taxon>
        <taxon>Dikarya</taxon>
        <taxon>Basidiomycota</taxon>
        <taxon>Agaricomycotina</taxon>
        <taxon>Agaricomycetes</taxon>
        <taxon>Agaricomycetidae</taxon>
        <taxon>Agaricales</taxon>
        <taxon>Agaricineae</taxon>
        <taxon>Agaricaceae</taxon>
        <taxon>Agaricus</taxon>
    </lineage>
</organism>
<feature type="region of interest" description="Disordered" evidence="10">
    <location>
        <begin position="623"/>
        <end position="651"/>
    </location>
</feature>
<name>A0A8H7F0C3_AGABI</name>
<feature type="transmembrane region" description="Helical" evidence="9">
    <location>
        <begin position="502"/>
        <end position="526"/>
    </location>
</feature>
<feature type="domain" description="HIT-type" evidence="11">
    <location>
        <begin position="22"/>
        <end position="55"/>
    </location>
</feature>
<evidence type="ECO:0000256" key="8">
    <source>
        <dbReference type="PROSITE-ProRule" id="PRU00453"/>
    </source>
</evidence>
<dbReference type="NCBIfam" id="TIGR00820">
    <property type="entry name" value="zip"/>
    <property type="match status" value="1"/>
</dbReference>
<dbReference type="Pfam" id="PF02535">
    <property type="entry name" value="Zip"/>
    <property type="match status" value="1"/>
</dbReference>
<dbReference type="AlphaFoldDB" id="A0A8H7F0C3"/>
<evidence type="ECO:0000256" key="1">
    <source>
        <dbReference type="ARBA" id="ARBA00004141"/>
    </source>
</evidence>
<feature type="compositionally biased region" description="Low complexity" evidence="10">
    <location>
        <begin position="363"/>
        <end position="374"/>
    </location>
</feature>
<feature type="compositionally biased region" description="Basic and acidic residues" evidence="10">
    <location>
        <begin position="642"/>
        <end position="651"/>
    </location>
</feature>
<evidence type="ECO:0000256" key="9">
    <source>
        <dbReference type="RuleBase" id="RU362088"/>
    </source>
</evidence>
<evidence type="ECO:0000256" key="2">
    <source>
        <dbReference type="ARBA" id="ARBA00006939"/>
    </source>
</evidence>
<evidence type="ECO:0000256" key="3">
    <source>
        <dbReference type="ARBA" id="ARBA00022448"/>
    </source>
</evidence>
<dbReference type="PANTHER" id="PTHR11040">
    <property type="entry name" value="ZINC/IRON TRANSPORTER"/>
    <property type="match status" value="1"/>
</dbReference>
<evidence type="ECO:0000256" key="4">
    <source>
        <dbReference type="ARBA" id="ARBA00022692"/>
    </source>
</evidence>
<comment type="similarity">
    <text evidence="2 9">Belongs to the ZIP transporter (TC 2.A.5) family.</text>
</comment>
<keyword evidence="6 9" id="KW-0406">Ion transport</keyword>
<reference evidence="12 13" key="1">
    <citation type="journal article" name="Sci. Rep.">
        <title>Telomere-to-telomere assembled and centromere annotated genomes of the two main subspecies of the button mushroom Agaricus bisporus reveal especially polymorphic chromosome ends.</title>
        <authorList>
            <person name="Sonnenberg A.S.M."/>
            <person name="Sedaghat-Telgerd N."/>
            <person name="Lavrijssen B."/>
            <person name="Ohm R.A."/>
            <person name="Hendrickx P.M."/>
            <person name="Scholtmeijer K."/>
            <person name="Baars J.J.P."/>
            <person name="van Peer A."/>
        </authorList>
    </citation>
    <scope>NUCLEOTIDE SEQUENCE [LARGE SCALE GENOMIC DNA]</scope>
    <source>
        <strain evidence="12 13">H119_p4</strain>
    </source>
</reference>